<dbReference type="Proteomes" id="UP000807785">
    <property type="component" value="Unassembled WGS sequence"/>
</dbReference>
<keyword evidence="1" id="KW-0175">Coiled coil</keyword>
<feature type="coiled-coil region" evidence="1">
    <location>
        <begin position="376"/>
        <end position="410"/>
    </location>
</feature>
<dbReference type="AlphaFoldDB" id="A0A9D7DYC1"/>
<evidence type="ECO:0000313" key="2">
    <source>
        <dbReference type="EMBL" id="MBK6973108.1"/>
    </source>
</evidence>
<protein>
    <submittedName>
        <fullName evidence="2">DNA repair protein</fullName>
    </submittedName>
</protein>
<dbReference type="Gene3D" id="3.40.50.300">
    <property type="entry name" value="P-loop containing nucleotide triphosphate hydrolases"/>
    <property type="match status" value="1"/>
</dbReference>
<organism evidence="2 3">
    <name type="scientific">Candidatus Methylophosphatis roskildensis</name>
    <dbReference type="NCBI Taxonomy" id="2899263"/>
    <lineage>
        <taxon>Bacteria</taxon>
        <taxon>Pseudomonadati</taxon>
        <taxon>Pseudomonadota</taxon>
        <taxon>Betaproteobacteria</taxon>
        <taxon>Nitrosomonadales</taxon>
        <taxon>Sterolibacteriaceae</taxon>
        <taxon>Candidatus Methylophosphatis</taxon>
    </lineage>
</organism>
<feature type="coiled-coil region" evidence="1">
    <location>
        <begin position="448"/>
        <end position="485"/>
    </location>
</feature>
<dbReference type="InterPro" id="IPR027417">
    <property type="entry name" value="P-loop_NTPase"/>
</dbReference>
<proteinExistence type="predicted"/>
<sequence length="872" mass="96169">MWIETLRLKGFRGIRDGLGLDEIRLDFEQLAGDASLVALAGPNGRGKTTVMDNCHPFPVMPSRAGQDGIGRFSYYAHLSLPEAEKELIWRHEGRRFRSHLVFRMNGKKKTEAFLLEWRETGWAPISIADGTVSDGKVDTYWRCIVALLGTPETFFTSVFSAQGRRPLSAYTSTEIKTLLAELLGHAAIRERASEAAEVAKLLKAGLTAVRGALANLEGDRIAVRQAQDKLPAAQAATETARQAREAAQAAVLKAHERLTTLKQQAAADEGNTKQRAEIRARMNEADAAWQRAIDRLNQQQENEKTRKTTLDRRIAERVGRARREQAALESRKANLTAVLQDETRVRRAGSRYERIARVLAQRVERERIGQEQAQHARDLLADAKAAQARIQGIEREAGQASLAAEDLKRRFGLTNEVPCVGTDLQGQCKLLGDAVQARTLMPSAQRKLGELGEERSAAMAQLKRIEEETKALKDAAARYDIAESKRARTARRLQERDRLRARLPEIERARLEWQAVNAQLAASGPLDARPTSDELAERQAIESGIARIEAARRAENQKRAGETASLNRLLAQLPAPFDAGLLTQAVKDVDAATRALESADQQLTQRQQAQQTVADSAGRLSCVENRVVEARGRVAHIEAQIALWSMLAKALGNDGIVALSIDDAGPTLSALANDLLLGCYGPRFTVSLKTQVESAKGECREGFCIIVHDAESGQSKELDYMSGGEKLWISCRARHEIHYAANRVMPSLVLNLKNGTVDRRSELGITFSTPRPLNRGRRTQWNSSWSALGRWRGCMRVRWVITSTHSRRTWLRMGMHERQSAGRFGSLATSAGGCCGAAFRPATSLRLTSTRSCVVASAAEHPGGRTARPFIG</sequence>
<dbReference type="PANTHER" id="PTHR32114:SF2">
    <property type="entry name" value="ABC TRANSPORTER ABCH.3"/>
    <property type="match status" value="1"/>
</dbReference>
<evidence type="ECO:0000313" key="3">
    <source>
        <dbReference type="Proteomes" id="UP000807785"/>
    </source>
</evidence>
<name>A0A9D7DYC1_9PROT</name>
<accession>A0A9D7DYC1</accession>
<dbReference type="PANTHER" id="PTHR32114">
    <property type="entry name" value="ABC TRANSPORTER ABCH.3"/>
    <property type="match status" value="1"/>
</dbReference>
<dbReference type="EMBL" id="JADJEV010000003">
    <property type="protein sequence ID" value="MBK6973108.1"/>
    <property type="molecule type" value="Genomic_DNA"/>
</dbReference>
<gene>
    <name evidence="2" type="ORF">IPH26_09230</name>
</gene>
<evidence type="ECO:0000256" key="1">
    <source>
        <dbReference type="SAM" id="Coils"/>
    </source>
</evidence>
<dbReference type="SUPFAM" id="SSF52540">
    <property type="entry name" value="P-loop containing nucleoside triphosphate hydrolases"/>
    <property type="match status" value="1"/>
</dbReference>
<comment type="caution">
    <text evidence="2">The sequence shown here is derived from an EMBL/GenBank/DDBJ whole genome shotgun (WGS) entry which is preliminary data.</text>
</comment>
<reference evidence="2" key="1">
    <citation type="submission" date="2020-10" db="EMBL/GenBank/DDBJ databases">
        <title>Connecting structure to function with the recovery of over 1000 high-quality activated sludge metagenome-assembled genomes encoding full-length rRNA genes using long-read sequencing.</title>
        <authorList>
            <person name="Singleton C.M."/>
            <person name="Petriglieri F."/>
            <person name="Kristensen J.M."/>
            <person name="Kirkegaard R.H."/>
            <person name="Michaelsen T.Y."/>
            <person name="Andersen M.H."/>
            <person name="Karst S.M."/>
            <person name="Dueholm M.S."/>
            <person name="Nielsen P.H."/>
            <person name="Albertsen M."/>
        </authorList>
    </citation>
    <scope>NUCLEOTIDE SEQUENCE</scope>
    <source>
        <strain evidence="2">Bjer_18-Q3-R1-45_BAT3C.347</strain>
    </source>
</reference>